<accession>A0ABQ9FT62</accession>
<dbReference type="Pfam" id="PF08416">
    <property type="entry name" value="PTB"/>
    <property type="match status" value="1"/>
</dbReference>
<feature type="compositionally biased region" description="Low complexity" evidence="6">
    <location>
        <begin position="18"/>
        <end position="32"/>
    </location>
</feature>
<dbReference type="EMBL" id="JARBDR010000141">
    <property type="protein sequence ID" value="KAJ8320420.1"/>
    <property type="molecule type" value="Genomic_DNA"/>
</dbReference>
<feature type="domain" description="SH2" evidence="7">
    <location>
        <begin position="825"/>
        <end position="933"/>
    </location>
</feature>
<feature type="compositionally biased region" description="Low complexity" evidence="6">
    <location>
        <begin position="179"/>
        <end position="198"/>
    </location>
</feature>
<feature type="compositionally biased region" description="Polar residues" evidence="6">
    <location>
        <begin position="1"/>
        <end position="17"/>
    </location>
</feature>
<feature type="compositionally biased region" description="Low complexity" evidence="6">
    <location>
        <begin position="632"/>
        <end position="645"/>
    </location>
</feature>
<feature type="region of interest" description="Disordered" evidence="6">
    <location>
        <begin position="454"/>
        <end position="474"/>
    </location>
</feature>
<evidence type="ECO:0000256" key="5">
    <source>
        <dbReference type="PROSITE-ProRule" id="PRU00191"/>
    </source>
</evidence>
<dbReference type="InterPro" id="IPR000980">
    <property type="entry name" value="SH2"/>
</dbReference>
<dbReference type="InterPro" id="IPR033929">
    <property type="entry name" value="Tensin_PTB"/>
</dbReference>
<feature type="compositionally biased region" description="Low complexity" evidence="6">
    <location>
        <begin position="677"/>
        <end position="702"/>
    </location>
</feature>
<comment type="similarity">
    <text evidence="1">Belongs to the PTEN phosphatase protein family.</text>
</comment>
<keyword evidence="3" id="KW-0904">Protein phosphatase</keyword>
<dbReference type="SUPFAM" id="SSF50729">
    <property type="entry name" value="PH domain-like"/>
    <property type="match status" value="1"/>
</dbReference>
<dbReference type="SMART" id="SM00462">
    <property type="entry name" value="PTB"/>
    <property type="match status" value="1"/>
</dbReference>
<dbReference type="Proteomes" id="UP001217089">
    <property type="component" value="Unassembled WGS sequence"/>
</dbReference>
<name>A0ABQ9FT62_TEGGR</name>
<dbReference type="PROSITE" id="PS50001">
    <property type="entry name" value="SH2"/>
    <property type="match status" value="1"/>
</dbReference>
<feature type="compositionally biased region" description="Polar residues" evidence="6">
    <location>
        <begin position="319"/>
        <end position="331"/>
    </location>
</feature>
<dbReference type="Pfam" id="PF00017">
    <property type="entry name" value="SH2"/>
    <property type="match status" value="1"/>
</dbReference>
<keyword evidence="4 5" id="KW-0727">SH2 domain</keyword>
<organism evidence="8 9">
    <name type="scientific">Tegillarca granosa</name>
    <name type="common">Malaysian cockle</name>
    <name type="synonym">Anadara granosa</name>
    <dbReference type="NCBI Taxonomy" id="220873"/>
    <lineage>
        <taxon>Eukaryota</taxon>
        <taxon>Metazoa</taxon>
        <taxon>Spiralia</taxon>
        <taxon>Lophotrochozoa</taxon>
        <taxon>Mollusca</taxon>
        <taxon>Bivalvia</taxon>
        <taxon>Autobranchia</taxon>
        <taxon>Pteriomorphia</taxon>
        <taxon>Arcoida</taxon>
        <taxon>Arcoidea</taxon>
        <taxon>Arcidae</taxon>
        <taxon>Tegillarca</taxon>
    </lineage>
</organism>
<dbReference type="InterPro" id="IPR051484">
    <property type="entry name" value="Tensin_PTEN_phosphatase"/>
</dbReference>
<feature type="compositionally biased region" description="Low complexity" evidence="6">
    <location>
        <begin position="332"/>
        <end position="346"/>
    </location>
</feature>
<feature type="compositionally biased region" description="Low complexity" evidence="6">
    <location>
        <begin position="767"/>
        <end position="783"/>
    </location>
</feature>
<feature type="compositionally biased region" description="Polar residues" evidence="6">
    <location>
        <begin position="654"/>
        <end position="676"/>
    </location>
</feature>
<dbReference type="SMART" id="SM00252">
    <property type="entry name" value="SH2"/>
    <property type="match status" value="1"/>
</dbReference>
<feature type="compositionally biased region" description="Basic and acidic residues" evidence="6">
    <location>
        <begin position="464"/>
        <end position="474"/>
    </location>
</feature>
<evidence type="ECO:0000313" key="8">
    <source>
        <dbReference type="EMBL" id="KAJ8320420.1"/>
    </source>
</evidence>
<evidence type="ECO:0000256" key="4">
    <source>
        <dbReference type="ARBA" id="ARBA00022999"/>
    </source>
</evidence>
<evidence type="ECO:0000256" key="6">
    <source>
        <dbReference type="SAM" id="MobiDB-lite"/>
    </source>
</evidence>
<feature type="region of interest" description="Disordered" evidence="6">
    <location>
        <begin position="1"/>
        <end position="41"/>
    </location>
</feature>
<reference evidence="8 9" key="1">
    <citation type="submission" date="2022-12" db="EMBL/GenBank/DDBJ databases">
        <title>Chromosome-level genome of Tegillarca granosa.</title>
        <authorList>
            <person name="Kim J."/>
        </authorList>
    </citation>
    <scope>NUCLEOTIDE SEQUENCE [LARGE SCALE GENOMIC DNA]</scope>
    <source>
        <strain evidence="8">Teg-2019</strain>
        <tissue evidence="8">Adductor muscle</tissue>
    </source>
</reference>
<keyword evidence="2" id="KW-0378">Hydrolase</keyword>
<comment type="caution">
    <text evidence="8">The sequence shown here is derived from an EMBL/GenBank/DDBJ whole genome shotgun (WGS) entry which is preliminary data.</text>
</comment>
<evidence type="ECO:0000256" key="1">
    <source>
        <dbReference type="ARBA" id="ARBA00007881"/>
    </source>
</evidence>
<feature type="region of interest" description="Disordered" evidence="6">
    <location>
        <begin position="288"/>
        <end position="429"/>
    </location>
</feature>
<sequence>MMGSSMSPHGMNDSIQQSYSSMNTSKSSYSSSLPKHSVKPLDEQTQLDVILSDLLNDQVFVTSPQSPPKSGASTLTKDSRTFRTYDSKVSPDGKTTYQSAEVTYKMPGGYREERNYTMTSKSTSDEGKFVPAGAFSYTTSPELARKSESQRTNTLPYRTDYDNRYHSESSYNYRTLDGQHSLSDSDQTSSWLQQQQSKLRQRKDSKDDKRVEQEKKLVEELRSAQNKYYTKRAQNEAEEHAVMESYKMSPPPPPLSNGPISPSYPGGYNTGDSKTFNTQTIRTESRSYGANAANKPPPSPGQTRVILTPGGPPVVPPVRTSSKDFMQQRSRTGSTNTSWQTTSSQGKQLTRQLSDTTHDRDQPQPLVKTITITTTPPHSPRPFSPQSQQKSYSTSSYTYNTSQQRSKDDLDFRSTLPRHSPTKTKVTEVQEMSYPEGPKKTHYITEVYVHRSAGGDRSGAGTIDRTEKKETLERDRSRLEELEKSLQAAQNSIIATQPQWQTQQIAGNTADFKEQTVTRRVETRRYETNYQQQQQQQHQVVSSYPERHVPERSRSMSPVWDNVNTHVDVKSRQWIELFGVNTENQVQTPAVPPKQISVVEEDRFSLRPIGPGVQPLEPEGGSQSGTLGRATTPSFPVSPVASAATPPFPVTPGTPYSHQLAASSSAVTSPTGTLTSQHSQFQNQQLQQQQTQQQHQYQTQQHEYRTQQYNTQQYGTEGRTHHGEALQIDTSPRMLSPGSTMTRSPPSVGSPPSPGSLNTLRQQLNVAHGMSSSGGAMSPGPHSMTGQSSPSVYFGMSRRGSLSSIADSVEVHTTPRFVKDTSKFWYKPNITREEAIQLLKDRAPGTFVVRDSNSFPGAFGLALKVSQIPPNVQTKSTGDPSADLVRHFLIEPTPKGVRLRGCSNEPVFGSLASLVYQHSITPLALPCKLVLPEAGEWSSVGKMSPTTMTSSQTVTQNQVVGMDTTDSTMSTSEVPSSAAALLAQGAACNVLYLNSIDTESLTGPQAVSRAVKMTLESQQPKTTVVHFKVSNQGITLTDNQRKLFFRRHYPVSAVTYCGMDPEQRKFRRDADGAVVEARMFGFVARKQGGVSDNACHLFAELDPEQPASAIVNFVTKIMIGQSKIKLKS</sequence>
<dbReference type="InterPro" id="IPR036860">
    <property type="entry name" value="SH2_dom_sf"/>
</dbReference>
<evidence type="ECO:0000256" key="2">
    <source>
        <dbReference type="ARBA" id="ARBA00022801"/>
    </source>
</evidence>
<feature type="region of interest" description="Disordered" evidence="6">
    <location>
        <begin position="607"/>
        <end position="702"/>
    </location>
</feature>
<feature type="region of interest" description="Disordered" evidence="6">
    <location>
        <begin position="234"/>
        <end position="260"/>
    </location>
</feature>
<dbReference type="InterPro" id="IPR006020">
    <property type="entry name" value="PTB/PI_dom"/>
</dbReference>
<dbReference type="PANTHER" id="PTHR45734:SF10">
    <property type="entry name" value="BLISTERY, ISOFORM A"/>
    <property type="match status" value="1"/>
</dbReference>
<feature type="region of interest" description="Disordered" evidence="6">
    <location>
        <begin position="140"/>
        <end position="213"/>
    </location>
</feature>
<feature type="region of interest" description="Disordered" evidence="6">
    <location>
        <begin position="727"/>
        <end position="789"/>
    </location>
</feature>
<dbReference type="InterPro" id="IPR011993">
    <property type="entry name" value="PH-like_dom_sf"/>
</dbReference>
<dbReference type="PANTHER" id="PTHR45734">
    <property type="entry name" value="TENSIN"/>
    <property type="match status" value="1"/>
</dbReference>
<protein>
    <recommendedName>
        <fullName evidence="7">SH2 domain-containing protein</fullName>
    </recommendedName>
</protein>
<feature type="compositionally biased region" description="Basic and acidic residues" evidence="6">
    <location>
        <begin position="202"/>
        <end position="213"/>
    </location>
</feature>
<dbReference type="SUPFAM" id="SSF55550">
    <property type="entry name" value="SH2 domain"/>
    <property type="match status" value="1"/>
</dbReference>
<dbReference type="InterPro" id="IPR013625">
    <property type="entry name" value="PTB"/>
</dbReference>
<feature type="compositionally biased region" description="Low complexity" evidence="6">
    <location>
        <begin position="384"/>
        <end position="404"/>
    </location>
</feature>
<evidence type="ECO:0000256" key="3">
    <source>
        <dbReference type="ARBA" id="ARBA00022912"/>
    </source>
</evidence>
<evidence type="ECO:0000313" key="9">
    <source>
        <dbReference type="Proteomes" id="UP001217089"/>
    </source>
</evidence>
<keyword evidence="9" id="KW-1185">Reference proteome</keyword>
<dbReference type="Gene3D" id="3.30.505.10">
    <property type="entry name" value="SH2 domain"/>
    <property type="match status" value="1"/>
</dbReference>
<evidence type="ECO:0000259" key="7">
    <source>
        <dbReference type="PROSITE" id="PS50001"/>
    </source>
</evidence>
<gene>
    <name evidence="8" type="ORF">KUTeg_002007</name>
</gene>
<dbReference type="CDD" id="cd09927">
    <property type="entry name" value="SH2_Tensin_like"/>
    <property type="match status" value="1"/>
</dbReference>
<dbReference type="InterPro" id="IPR035012">
    <property type="entry name" value="Tensin-like_SH2"/>
</dbReference>
<dbReference type="CDD" id="cd01213">
    <property type="entry name" value="PTB_tensin"/>
    <property type="match status" value="1"/>
</dbReference>
<proteinExistence type="inferred from homology"/>
<dbReference type="Gene3D" id="2.30.29.30">
    <property type="entry name" value="Pleckstrin-homology domain (PH domain)/Phosphotyrosine-binding domain (PTB)"/>
    <property type="match status" value="1"/>
</dbReference>